<keyword evidence="1" id="KW-0677">Repeat</keyword>
<dbReference type="AlphaFoldDB" id="A0A9N9A622"/>
<evidence type="ECO:0000313" key="4">
    <source>
        <dbReference type="EMBL" id="CAG8520986.1"/>
    </source>
</evidence>
<name>A0A9N9A622_9GLOM</name>
<keyword evidence="5" id="KW-1185">Reference proteome</keyword>
<evidence type="ECO:0000256" key="1">
    <source>
        <dbReference type="ARBA" id="ARBA00022737"/>
    </source>
</evidence>
<sequence>MTRINSISNIRCRHGSSSKVSCQFFPRLTSNELINSCRMFDNSILIKSTMPFLYPSLFHHNSIRHLHESNYNLSFSNCFLSSRKLSTKNDNNCNNRIITNDTYNRNFLPKNIKKFSEIQMNSLYKERSELIRRLQKIRKQGRLFEKNRKIGRDISKQQEHKTQKITEQLKIINQIITSQQKYAHISPKYANQKEIVDLTVRLKDTRTPKEIEEKTLQWKRNVDSVPLRLIRTYLSSGYSKKDFRKVYEIFEELLYNSGDFKNASLNDLQRLAAYFAKIHTPYAISVLKAALNNGFELTYNDYHILLISFRKIKDQISVVRIFQEMKEKKFLLQAEDYNEVLRCLMSKGSKNIDLAKIYLAEAKSKYFRLNCDTYVTLIDGFIENKDVLGAETILMPLWKRYLLEEIYNIFIQTFIYYKDLDKAKKFYRKLLNINSSPDFEIVQIIIESCLNNNEVMAANNLLKHTNTSNIAYLYAQVLEYCTKYKKFKYLWITYVQSLNKQIQLPESIYKKLIITYCQEGYSPDVLILYKEAKSLGYFCENLFIHNLVAQVLVFNEQIEQTHQILLDIQKLKLKPNMDTYRIIIQLASIQNDSKIAEEVFKEIQKKKLGVDHLTFKYLIRCFCTIGEFERTKRTINLMQKNYMKPNINDYNILIKAYGNGSKLNQNNQDNTKSFTKFSKDYITEKVLEIFNIIHNSNIIPNDETYYILIEIFTNIGNYEMATKIYNSMSKVSIRPNLEIFHIILRNVIKTQGLNNGVEIFWDQVVKSIYNGMWERGMKMKEVKKYEEIIKLLVKKKEFEKVEEIIEQMNIIRIENDEINRGYLIILDEYMKLKKFEKIEMIWKKLKEEKEIKGIRKISKDVYNYILRLFVEMNNKYEVKRLCEEMIKDGIKIDSVNFEILS</sequence>
<dbReference type="OrthoDB" id="185373at2759"/>
<feature type="repeat" description="PPR" evidence="2">
    <location>
        <begin position="701"/>
        <end position="735"/>
    </location>
</feature>
<dbReference type="NCBIfam" id="TIGR00756">
    <property type="entry name" value="PPR"/>
    <property type="match status" value="1"/>
</dbReference>
<dbReference type="PROSITE" id="PS51375">
    <property type="entry name" value="PPR"/>
    <property type="match status" value="2"/>
</dbReference>
<feature type="domain" description="Pentatricopeptide repeat-containing protein-mitochondrial" evidence="3">
    <location>
        <begin position="583"/>
        <end position="657"/>
    </location>
</feature>
<dbReference type="PANTHER" id="PTHR47939:SF13">
    <property type="entry name" value="OS03G0201400 PROTEIN"/>
    <property type="match status" value="1"/>
</dbReference>
<dbReference type="Pfam" id="PF23276">
    <property type="entry name" value="TPR_24"/>
    <property type="match status" value="1"/>
</dbReference>
<dbReference type="Proteomes" id="UP000789706">
    <property type="component" value="Unassembled WGS sequence"/>
</dbReference>
<gene>
    <name evidence="4" type="ORF">DEBURN_LOCUS5660</name>
</gene>
<protein>
    <submittedName>
        <fullName evidence="4">5447_t:CDS:1</fullName>
    </submittedName>
</protein>
<dbReference type="Gene3D" id="1.25.40.10">
    <property type="entry name" value="Tetratricopeptide repeat domain"/>
    <property type="match status" value="4"/>
</dbReference>
<reference evidence="4" key="1">
    <citation type="submission" date="2021-06" db="EMBL/GenBank/DDBJ databases">
        <authorList>
            <person name="Kallberg Y."/>
            <person name="Tangrot J."/>
            <person name="Rosling A."/>
        </authorList>
    </citation>
    <scope>NUCLEOTIDE SEQUENCE</scope>
    <source>
        <strain evidence="4">AZ414A</strain>
    </source>
</reference>
<dbReference type="PANTHER" id="PTHR47939">
    <property type="entry name" value="MEMBRANE-ASSOCIATED SALT-INDUCIBLE PROTEIN-LIKE"/>
    <property type="match status" value="1"/>
</dbReference>
<dbReference type="InterPro" id="IPR057027">
    <property type="entry name" value="TPR_mt"/>
</dbReference>
<dbReference type="EMBL" id="CAJVPK010000517">
    <property type="protein sequence ID" value="CAG8520986.1"/>
    <property type="molecule type" value="Genomic_DNA"/>
</dbReference>
<proteinExistence type="predicted"/>
<evidence type="ECO:0000256" key="2">
    <source>
        <dbReference type="PROSITE-ProRule" id="PRU00708"/>
    </source>
</evidence>
<organism evidence="4 5">
    <name type="scientific">Diversispora eburnea</name>
    <dbReference type="NCBI Taxonomy" id="1213867"/>
    <lineage>
        <taxon>Eukaryota</taxon>
        <taxon>Fungi</taxon>
        <taxon>Fungi incertae sedis</taxon>
        <taxon>Mucoromycota</taxon>
        <taxon>Glomeromycotina</taxon>
        <taxon>Glomeromycetes</taxon>
        <taxon>Diversisporales</taxon>
        <taxon>Diversisporaceae</taxon>
        <taxon>Diversispora</taxon>
    </lineage>
</organism>
<dbReference type="InterPro" id="IPR011990">
    <property type="entry name" value="TPR-like_helical_dom_sf"/>
</dbReference>
<comment type="caution">
    <text evidence="4">The sequence shown here is derived from an EMBL/GenBank/DDBJ whole genome shotgun (WGS) entry which is preliminary data.</text>
</comment>
<feature type="repeat" description="PPR" evidence="2">
    <location>
        <begin position="611"/>
        <end position="645"/>
    </location>
</feature>
<evidence type="ECO:0000259" key="3">
    <source>
        <dbReference type="Pfam" id="PF23276"/>
    </source>
</evidence>
<dbReference type="InterPro" id="IPR002885">
    <property type="entry name" value="PPR_rpt"/>
</dbReference>
<evidence type="ECO:0000313" key="5">
    <source>
        <dbReference type="Proteomes" id="UP000789706"/>
    </source>
</evidence>
<dbReference type="Pfam" id="PF13812">
    <property type="entry name" value="PPR_3"/>
    <property type="match status" value="2"/>
</dbReference>
<accession>A0A9N9A622</accession>
<dbReference type="InterPro" id="IPR050667">
    <property type="entry name" value="PPR-containing_protein"/>
</dbReference>